<feature type="domain" description="Protein kinase" evidence="12">
    <location>
        <begin position="90"/>
        <end position="375"/>
    </location>
</feature>
<dbReference type="InterPro" id="IPR017441">
    <property type="entry name" value="Protein_kinase_ATP_BS"/>
</dbReference>
<dbReference type="FunFam" id="1.10.510.10:FF:000754">
    <property type="entry name" value="Interleukin-1 receptor-associated kinase"/>
    <property type="match status" value="1"/>
</dbReference>
<evidence type="ECO:0000256" key="4">
    <source>
        <dbReference type="ARBA" id="ARBA00022679"/>
    </source>
</evidence>
<dbReference type="EC" id="2.7.11.1" evidence="2"/>
<dbReference type="Gene3D" id="3.30.200.20">
    <property type="entry name" value="Phosphorylase Kinase, domain 1"/>
    <property type="match status" value="1"/>
</dbReference>
<dbReference type="InterPro" id="IPR051824">
    <property type="entry name" value="LRR_Rcpt-Like_S/T_Kinase"/>
</dbReference>
<dbReference type="GO" id="GO:0005524">
    <property type="term" value="F:ATP binding"/>
    <property type="evidence" value="ECO:0007669"/>
    <property type="project" value="UniProtKB-UniRule"/>
</dbReference>
<keyword evidence="6" id="KW-0418">Kinase</keyword>
<evidence type="ECO:0000256" key="3">
    <source>
        <dbReference type="ARBA" id="ARBA00022527"/>
    </source>
</evidence>
<dbReference type="Gene3D" id="1.10.510.10">
    <property type="entry name" value="Transferase(Phosphotransferase) domain 1"/>
    <property type="match status" value="1"/>
</dbReference>
<dbReference type="Pfam" id="PF00069">
    <property type="entry name" value="Pkinase"/>
    <property type="match status" value="1"/>
</dbReference>
<evidence type="ECO:0000256" key="5">
    <source>
        <dbReference type="ARBA" id="ARBA00022741"/>
    </source>
</evidence>
<dbReference type="AlphaFoldDB" id="A0A0N5A9Q8"/>
<dbReference type="PROSITE" id="PS50011">
    <property type="entry name" value="PROTEIN_KINASE_DOM"/>
    <property type="match status" value="1"/>
</dbReference>
<evidence type="ECO:0000313" key="14">
    <source>
        <dbReference type="WBParaSite" id="SMUV_0000084301-mRNA-1"/>
    </source>
</evidence>
<keyword evidence="13" id="KW-1185">Reference proteome</keyword>
<accession>A0A0N5A9Q8</accession>
<keyword evidence="3 11" id="KW-0723">Serine/threonine-protein kinase</keyword>
<feature type="binding site" evidence="10">
    <location>
        <position position="117"/>
    </location>
    <ligand>
        <name>ATP</name>
        <dbReference type="ChEBI" id="CHEBI:30616"/>
    </ligand>
</feature>
<evidence type="ECO:0000256" key="10">
    <source>
        <dbReference type="PROSITE-ProRule" id="PRU10141"/>
    </source>
</evidence>
<evidence type="ECO:0000313" key="13">
    <source>
        <dbReference type="Proteomes" id="UP000046393"/>
    </source>
</evidence>
<dbReference type="STRING" id="451379.A0A0N5A9Q8"/>
<dbReference type="Gene3D" id="1.10.533.10">
    <property type="entry name" value="Death Domain, Fas"/>
    <property type="match status" value="1"/>
</dbReference>
<dbReference type="SUPFAM" id="SSF47986">
    <property type="entry name" value="DEATH domain"/>
    <property type="match status" value="1"/>
</dbReference>
<dbReference type="InterPro" id="IPR011029">
    <property type="entry name" value="DEATH-like_dom_sf"/>
</dbReference>
<dbReference type="PANTHER" id="PTHR48006:SF102">
    <property type="entry name" value="LEUCINE-RICH REPEAT-CONTAINING PROTEIN DDB_G0281931-RELATED"/>
    <property type="match status" value="1"/>
</dbReference>
<keyword evidence="5 10" id="KW-0547">Nucleotide-binding</keyword>
<dbReference type="WBParaSite" id="SMUV_0000084301-mRNA-1">
    <property type="protein sequence ID" value="SMUV_0000084301-mRNA-1"/>
    <property type="gene ID" value="SMUV_0000084301"/>
</dbReference>
<keyword evidence="7 10" id="KW-0067">ATP-binding</keyword>
<dbReference type="InterPro" id="IPR000719">
    <property type="entry name" value="Prot_kinase_dom"/>
</dbReference>
<keyword evidence="4" id="KW-0808">Transferase</keyword>
<dbReference type="PANTHER" id="PTHR48006">
    <property type="entry name" value="LEUCINE-RICH REPEAT-CONTAINING PROTEIN DDB_G0281931-RELATED"/>
    <property type="match status" value="1"/>
</dbReference>
<comment type="similarity">
    <text evidence="1">Belongs to the protein kinase superfamily. TKL Ser/Thr protein kinase family. Pelle subfamily.</text>
</comment>
<dbReference type="InterPro" id="IPR011009">
    <property type="entry name" value="Kinase-like_dom_sf"/>
</dbReference>
<comment type="catalytic activity">
    <reaction evidence="8">
        <text>L-threonyl-[protein] + ATP = O-phospho-L-threonyl-[protein] + ADP + H(+)</text>
        <dbReference type="Rhea" id="RHEA:46608"/>
        <dbReference type="Rhea" id="RHEA-COMP:11060"/>
        <dbReference type="Rhea" id="RHEA-COMP:11605"/>
        <dbReference type="ChEBI" id="CHEBI:15378"/>
        <dbReference type="ChEBI" id="CHEBI:30013"/>
        <dbReference type="ChEBI" id="CHEBI:30616"/>
        <dbReference type="ChEBI" id="CHEBI:61977"/>
        <dbReference type="ChEBI" id="CHEBI:456216"/>
        <dbReference type="EC" id="2.7.11.1"/>
    </reaction>
</comment>
<dbReference type="Proteomes" id="UP000046393">
    <property type="component" value="Unplaced"/>
</dbReference>
<organism evidence="13 14">
    <name type="scientific">Syphacia muris</name>
    <dbReference type="NCBI Taxonomy" id="451379"/>
    <lineage>
        <taxon>Eukaryota</taxon>
        <taxon>Metazoa</taxon>
        <taxon>Ecdysozoa</taxon>
        <taxon>Nematoda</taxon>
        <taxon>Chromadorea</taxon>
        <taxon>Rhabditida</taxon>
        <taxon>Spirurina</taxon>
        <taxon>Oxyuridomorpha</taxon>
        <taxon>Oxyuroidea</taxon>
        <taxon>Oxyuridae</taxon>
        <taxon>Syphacia</taxon>
    </lineage>
</organism>
<evidence type="ECO:0000256" key="2">
    <source>
        <dbReference type="ARBA" id="ARBA00012513"/>
    </source>
</evidence>
<name>A0A0N5A9Q8_9BILA</name>
<evidence type="ECO:0000256" key="1">
    <source>
        <dbReference type="ARBA" id="ARBA00008718"/>
    </source>
</evidence>
<reference evidence="14" key="1">
    <citation type="submission" date="2016-04" db="UniProtKB">
        <authorList>
            <consortium name="WormBaseParasite"/>
        </authorList>
    </citation>
    <scope>IDENTIFICATION</scope>
</reference>
<protein>
    <recommendedName>
        <fullName evidence="2">non-specific serine/threonine protein kinase</fullName>
        <ecNumber evidence="2">2.7.11.1</ecNumber>
    </recommendedName>
</protein>
<dbReference type="SMART" id="SM00220">
    <property type="entry name" value="S_TKc"/>
    <property type="match status" value="1"/>
</dbReference>
<sequence>MRDLNALDIEYCRSVGGRGSPSEVLLTIWGSKGNTVLQLYNYLARIKMPNAMHCIRHLVFSTMSEGDVIVGLQSTINVKYREVILATDNFSEQNILGKGGYGIAYRGIWKNFEVAVKRFRSQKKCGSESLGERLRQSLRELRTLAKYRHDNILPLYGISLDGEDPCLIYQYMANGSLEDRLQLKGGSEVLTWQQRKIIAEGSARGLLFLHTGSDTPIIHGDIKTANILLDRHFEPKLGDFGLCRNGPEGLEDDNLLIASHVKGTYAYLPPEFTKSKIVSTKLDIYSFGVVLLEIASGSKVYVENRDKPNLLQHVLHLEAEYDDNEDKFISLIIDKNCPGDDGLLKFICSLTLLFYFLLRLVLVWKFNLCFIVSSK</sequence>
<proteinExistence type="inferred from homology"/>
<comment type="catalytic activity">
    <reaction evidence="9">
        <text>L-seryl-[protein] + ATP = O-phospho-L-seryl-[protein] + ADP + H(+)</text>
        <dbReference type="Rhea" id="RHEA:17989"/>
        <dbReference type="Rhea" id="RHEA-COMP:9863"/>
        <dbReference type="Rhea" id="RHEA-COMP:11604"/>
        <dbReference type="ChEBI" id="CHEBI:15378"/>
        <dbReference type="ChEBI" id="CHEBI:29999"/>
        <dbReference type="ChEBI" id="CHEBI:30616"/>
        <dbReference type="ChEBI" id="CHEBI:83421"/>
        <dbReference type="ChEBI" id="CHEBI:456216"/>
        <dbReference type="EC" id="2.7.11.1"/>
    </reaction>
</comment>
<evidence type="ECO:0000256" key="7">
    <source>
        <dbReference type="ARBA" id="ARBA00022840"/>
    </source>
</evidence>
<evidence type="ECO:0000256" key="8">
    <source>
        <dbReference type="ARBA" id="ARBA00047899"/>
    </source>
</evidence>
<evidence type="ECO:0000256" key="9">
    <source>
        <dbReference type="ARBA" id="ARBA00048679"/>
    </source>
</evidence>
<dbReference type="GO" id="GO:0004674">
    <property type="term" value="F:protein serine/threonine kinase activity"/>
    <property type="evidence" value="ECO:0007669"/>
    <property type="project" value="UniProtKB-KW"/>
</dbReference>
<dbReference type="InterPro" id="IPR008271">
    <property type="entry name" value="Ser/Thr_kinase_AS"/>
</dbReference>
<evidence type="ECO:0000259" key="12">
    <source>
        <dbReference type="PROSITE" id="PS50011"/>
    </source>
</evidence>
<dbReference type="PROSITE" id="PS00107">
    <property type="entry name" value="PROTEIN_KINASE_ATP"/>
    <property type="match status" value="1"/>
</dbReference>
<evidence type="ECO:0000256" key="6">
    <source>
        <dbReference type="ARBA" id="ARBA00022777"/>
    </source>
</evidence>
<dbReference type="PROSITE" id="PS00108">
    <property type="entry name" value="PROTEIN_KINASE_ST"/>
    <property type="match status" value="1"/>
</dbReference>
<evidence type="ECO:0000256" key="11">
    <source>
        <dbReference type="RuleBase" id="RU000304"/>
    </source>
</evidence>
<dbReference type="SUPFAM" id="SSF56112">
    <property type="entry name" value="Protein kinase-like (PK-like)"/>
    <property type="match status" value="1"/>
</dbReference>